<dbReference type="Gene3D" id="2.60.40.3210">
    <property type="entry name" value="Zona pellucida, ZP-N domain"/>
    <property type="match status" value="1"/>
</dbReference>
<dbReference type="STRING" id="8030.ENSSSAP00000093777"/>
<dbReference type="PROSITE" id="PS50026">
    <property type="entry name" value="EGF_3"/>
    <property type="match status" value="2"/>
</dbReference>
<dbReference type="PROSITE" id="PS00010">
    <property type="entry name" value="ASX_HYDROXYL"/>
    <property type="match status" value="2"/>
</dbReference>
<dbReference type="SMART" id="SM00181">
    <property type="entry name" value="EGF"/>
    <property type="match status" value="2"/>
</dbReference>
<dbReference type="InterPro" id="IPR049883">
    <property type="entry name" value="NOTCH1_EGF-like"/>
</dbReference>
<evidence type="ECO:0000259" key="8">
    <source>
        <dbReference type="PROSITE" id="PS50024"/>
    </source>
</evidence>
<dbReference type="AlphaFoldDB" id="A0A1S3RKM9"/>
<dbReference type="InterPro" id="IPR000152">
    <property type="entry name" value="EGF-type_Asp/Asn_hydroxyl_site"/>
</dbReference>
<dbReference type="Gene3D" id="2.60.40.4100">
    <property type="entry name" value="Zona pellucida, ZP-C domain"/>
    <property type="match status" value="1"/>
</dbReference>
<dbReference type="InterPro" id="IPR000742">
    <property type="entry name" value="EGF"/>
</dbReference>
<dbReference type="Pfam" id="PF00100">
    <property type="entry name" value="Zona_pellucida"/>
    <property type="match status" value="1"/>
</dbReference>
<dbReference type="InterPro" id="IPR018097">
    <property type="entry name" value="EGF_Ca-bd_CS"/>
</dbReference>
<dbReference type="InterPro" id="IPR042235">
    <property type="entry name" value="ZP-C_dom"/>
</dbReference>
<dbReference type="Pfam" id="PF00095">
    <property type="entry name" value="WAP"/>
    <property type="match status" value="1"/>
</dbReference>
<dbReference type="PANTHER" id="PTHR14002:SF22">
    <property type="entry name" value="UROMODULIN-LIKE 1"/>
    <property type="match status" value="1"/>
</dbReference>
<evidence type="ECO:0000256" key="4">
    <source>
        <dbReference type="PROSITE-ProRule" id="PRU00076"/>
    </source>
</evidence>
<evidence type="ECO:0000259" key="12">
    <source>
        <dbReference type="PROSITE" id="PS51390"/>
    </source>
</evidence>
<dbReference type="GeneID" id="106603535"/>
<dbReference type="InterPro" id="IPR001507">
    <property type="entry name" value="ZP_dom"/>
</dbReference>
<dbReference type="KEGG" id="sasa:106603535"/>
<dbReference type="SMART" id="SM00060">
    <property type="entry name" value="FN3"/>
    <property type="match status" value="1"/>
</dbReference>
<feature type="compositionally biased region" description="Low complexity" evidence="5">
    <location>
        <begin position="393"/>
        <end position="414"/>
    </location>
</feature>
<keyword evidence="6" id="KW-0472">Membrane</keyword>
<dbReference type="GO" id="GO:0005509">
    <property type="term" value="F:calcium ion binding"/>
    <property type="evidence" value="ECO:0007669"/>
    <property type="project" value="InterPro"/>
</dbReference>
<dbReference type="SMART" id="SM00179">
    <property type="entry name" value="EGF_CA"/>
    <property type="match status" value="2"/>
</dbReference>
<dbReference type="InterPro" id="IPR036116">
    <property type="entry name" value="FN3_sf"/>
</dbReference>
<evidence type="ECO:0000256" key="2">
    <source>
        <dbReference type="ARBA" id="ARBA00022729"/>
    </source>
</evidence>
<evidence type="ECO:0000256" key="3">
    <source>
        <dbReference type="ARBA" id="ARBA00023157"/>
    </source>
</evidence>
<evidence type="ECO:0000313" key="13">
    <source>
        <dbReference type="Proteomes" id="UP001652741"/>
    </source>
</evidence>
<protein>
    <submittedName>
        <fullName evidence="14">Uromodulin-like 1</fullName>
    </submittedName>
</protein>
<sequence length="1151" mass="125702">MSWMFSLSLAVALLDLCRGHSTLYKGYDLSMSSYHLCTGHESTVVSKVWSYKTSYSDRRLCGGWLPWKTCMVTLYKTAYWTEYMNVTEEVMRCCDGYEQVGSYCALPMNRSGEFTAKPGSCPKGVVDAPRNTGCEWDSDCPGWQKCCQREGHSFCTNPQHTGNRGCWFNVTVTVKTDYQQLISMDGGIMNHTRLLHSVVTGALDSSDVSVYYISSWPVGPFRTASSMLIGSPETLSLSNTTTKLHLLLKHIEEVTSVSVEDIDECTYAALSSCSRQADCANTEGSYSCTCHPGFTDLNPNNTGVDCQAAYLVTSALPSNATHTFRWANATESPPNSTSYQSWDSSFIDNLTAVATTTDRGMMLSSTHVPVTTHDLAITSSNRSETSTALTSWSSPTSLQNTTNNNTPTLPLSTSIPQTSMGPTVEDMYLSVSSLPPSTCHPTPTTNLQASNVTGFSFCLSWTGQSQSGLSFLVVLKEGSEVKGRWETKLSVWEVTGLQPGVLYNVTVTPCACGRHWASLLLLVKTAAQTLRATVRLTNVQFTDALLYPTSQEYQNLSRSIEKEILQSLPPYILALVNSGDVRVQITGLTPGSVVVNFIIIFTPSQSQVILQVSSALMQALQNSSIYTVDSNNTRIDDDDECSTGDMDCSPWAQCTNTWGSYSCLCLDGFTDSNPSRPGRGCSAPLTTTIPTMPITTPVQTTTAPATITTTTNTLVTTNNTVSTTTTYNTTSITSNNKTITTINTPVTTNNAVRINNTVSTATLILITTMTPVPTTTTTDVPTAMTTTVTSGLITTSLQPKTPTSLAILVSYTRGISVECRASYIIVTVARDFLEARHIGDSSLYLGRQECGVNKANSSHVQLTVAWDQCNTQLLYNSTHYTAQTTLFNSMDLQSLPDSKTRVPTVQLEVPIMCTFGRSILISAGYGPTGYDMIKDAVMGSGTFHVTVQLLNGMSPLPQNYSLSPEEDVVVEVSVNSTIDQIIVVINKCWATQSSNPLEPTIYLFLENSCPLPNTYTTVLENGNSSKSRLSLRIFSYVNLNVIYLHCQIHICVETGSATCQPDCIERTERFSNLMGTGKATCGPFLRSHQVSVKESSVTLRLVDYILLGIGLFLLFVGSLSFLFFCYRKRIGTYSFSLKPKQENFTYHVFDA</sequence>
<dbReference type="Gene3D" id="2.10.25.10">
    <property type="entry name" value="Laminin"/>
    <property type="match status" value="2"/>
</dbReference>
<reference evidence="14" key="1">
    <citation type="submission" date="2025-08" db="UniProtKB">
        <authorList>
            <consortium name="RefSeq"/>
        </authorList>
    </citation>
    <scope>IDENTIFICATION</scope>
</reference>
<keyword evidence="3" id="KW-1015">Disulfide bond</keyword>
<evidence type="ECO:0000256" key="1">
    <source>
        <dbReference type="ARBA" id="ARBA00022536"/>
    </source>
</evidence>
<dbReference type="RefSeq" id="XP_014052835.2">
    <property type="nucleotide sequence ID" value="XM_014197360.2"/>
</dbReference>
<dbReference type="InterPro" id="IPR036645">
    <property type="entry name" value="Elafin-like_sf"/>
</dbReference>
<evidence type="ECO:0000256" key="6">
    <source>
        <dbReference type="SAM" id="Phobius"/>
    </source>
</evidence>
<dbReference type="InterPro" id="IPR013783">
    <property type="entry name" value="Ig-like_fold"/>
</dbReference>
<dbReference type="GO" id="GO:0030855">
    <property type="term" value="P:epithelial cell differentiation"/>
    <property type="evidence" value="ECO:0007669"/>
    <property type="project" value="UniProtKB-ARBA"/>
</dbReference>
<evidence type="ECO:0000259" key="11">
    <source>
        <dbReference type="PROSITE" id="PS51034"/>
    </source>
</evidence>
<dbReference type="SMART" id="SM00241">
    <property type="entry name" value="ZP"/>
    <property type="match status" value="1"/>
</dbReference>
<dbReference type="PROSITE" id="PS50853">
    <property type="entry name" value="FN3"/>
    <property type="match status" value="1"/>
</dbReference>
<dbReference type="GO" id="GO:0071944">
    <property type="term" value="C:cell periphery"/>
    <property type="evidence" value="ECO:0007669"/>
    <property type="project" value="UniProtKB-ARBA"/>
</dbReference>
<dbReference type="PANTHER" id="PTHR14002">
    <property type="entry name" value="ENDOGLIN/TGF-BETA RECEPTOR TYPE III"/>
    <property type="match status" value="1"/>
</dbReference>
<dbReference type="GO" id="GO:0030414">
    <property type="term" value="F:peptidase inhibitor activity"/>
    <property type="evidence" value="ECO:0007669"/>
    <property type="project" value="InterPro"/>
</dbReference>
<dbReference type="GO" id="GO:0005576">
    <property type="term" value="C:extracellular region"/>
    <property type="evidence" value="ECO:0007669"/>
    <property type="project" value="InterPro"/>
</dbReference>
<keyword evidence="2 7" id="KW-0732">Signal</keyword>
<keyword evidence="6" id="KW-0812">Transmembrane</keyword>
<organism evidence="13 14">
    <name type="scientific">Salmo salar</name>
    <name type="common">Atlantic salmon</name>
    <dbReference type="NCBI Taxonomy" id="8030"/>
    <lineage>
        <taxon>Eukaryota</taxon>
        <taxon>Metazoa</taxon>
        <taxon>Chordata</taxon>
        <taxon>Craniata</taxon>
        <taxon>Vertebrata</taxon>
        <taxon>Euteleostomi</taxon>
        <taxon>Actinopterygii</taxon>
        <taxon>Neopterygii</taxon>
        <taxon>Teleostei</taxon>
        <taxon>Protacanthopterygii</taxon>
        <taxon>Salmoniformes</taxon>
        <taxon>Salmonidae</taxon>
        <taxon>Salmoninae</taxon>
        <taxon>Salmo</taxon>
    </lineage>
</organism>
<dbReference type="PROSITE" id="PS50024">
    <property type="entry name" value="SEA"/>
    <property type="match status" value="1"/>
</dbReference>
<feature type="domain" description="EGF-like" evidence="9">
    <location>
        <begin position="261"/>
        <end position="300"/>
    </location>
</feature>
<dbReference type="Gene3D" id="2.60.40.10">
    <property type="entry name" value="Immunoglobulins"/>
    <property type="match status" value="1"/>
</dbReference>
<feature type="domain" description="EGF-like" evidence="9">
    <location>
        <begin position="637"/>
        <end position="675"/>
    </location>
</feature>
<gene>
    <name evidence="14" type="primary">LOC106603535</name>
</gene>
<dbReference type="Gene3D" id="3.30.70.960">
    <property type="entry name" value="SEA domain"/>
    <property type="match status" value="1"/>
</dbReference>
<keyword evidence="1 4" id="KW-0245">EGF-like domain</keyword>
<dbReference type="SUPFAM" id="SSF49265">
    <property type="entry name" value="Fibronectin type III"/>
    <property type="match status" value="1"/>
</dbReference>
<evidence type="ECO:0000259" key="9">
    <source>
        <dbReference type="PROSITE" id="PS50026"/>
    </source>
</evidence>
<dbReference type="PaxDb" id="8030-ENSSSAP00000093777"/>
<name>A0A1S3RKM9_SALSA</name>
<feature type="domain" description="ZP" evidence="11">
    <location>
        <begin position="818"/>
        <end position="1070"/>
    </location>
</feature>
<dbReference type="InterPro" id="IPR000082">
    <property type="entry name" value="SEA_dom"/>
</dbReference>
<dbReference type="InterPro" id="IPR036364">
    <property type="entry name" value="SEA_dom_sf"/>
</dbReference>
<dbReference type="PROSITE" id="PS01187">
    <property type="entry name" value="EGF_CA"/>
    <property type="match status" value="2"/>
</dbReference>
<accession>A0A1S3RKM9</accession>
<proteinExistence type="predicted"/>
<dbReference type="InterPro" id="IPR008197">
    <property type="entry name" value="WAP_dom"/>
</dbReference>
<feature type="domain" description="SEA" evidence="8">
    <location>
        <begin position="526"/>
        <end position="640"/>
    </location>
</feature>
<feature type="domain" description="WAP" evidence="12">
    <location>
        <begin position="114"/>
        <end position="159"/>
    </location>
</feature>
<dbReference type="Proteomes" id="UP001652741">
    <property type="component" value="Chromosome ssa04"/>
</dbReference>
<dbReference type="PROSITE" id="PS51034">
    <property type="entry name" value="ZP_2"/>
    <property type="match status" value="1"/>
</dbReference>
<feature type="compositionally biased region" description="Polar residues" evidence="5">
    <location>
        <begin position="379"/>
        <end position="392"/>
    </location>
</feature>
<dbReference type="InterPro" id="IPR055355">
    <property type="entry name" value="ZP-C"/>
</dbReference>
<evidence type="ECO:0000256" key="5">
    <source>
        <dbReference type="SAM" id="MobiDB-lite"/>
    </source>
</evidence>
<dbReference type="Pfam" id="PF01390">
    <property type="entry name" value="SEA"/>
    <property type="match status" value="1"/>
</dbReference>
<dbReference type="InterPro" id="IPR003961">
    <property type="entry name" value="FN3_dom"/>
</dbReference>
<dbReference type="SUPFAM" id="SSF57196">
    <property type="entry name" value="EGF/Laminin"/>
    <property type="match status" value="2"/>
</dbReference>
<dbReference type="Pfam" id="PF07645">
    <property type="entry name" value="EGF_CA"/>
    <property type="match status" value="2"/>
</dbReference>
<dbReference type="Bgee" id="ENSSSAG00000072174">
    <property type="expression patterns" value="Expressed in nose and 3 other cell types or tissues"/>
</dbReference>
<dbReference type="Gene3D" id="4.10.75.10">
    <property type="entry name" value="Elafin-like"/>
    <property type="match status" value="1"/>
</dbReference>
<dbReference type="InterPro" id="IPR001881">
    <property type="entry name" value="EGF-like_Ca-bd_dom"/>
</dbReference>
<evidence type="ECO:0000259" key="10">
    <source>
        <dbReference type="PROSITE" id="PS50853"/>
    </source>
</evidence>
<comment type="caution">
    <text evidence="4">Lacks conserved residue(s) required for the propagation of feature annotation.</text>
</comment>
<dbReference type="CDD" id="cd00054">
    <property type="entry name" value="EGF_CA"/>
    <property type="match status" value="2"/>
</dbReference>
<feature type="chain" id="PRO_5045075764" evidence="7">
    <location>
        <begin position="20"/>
        <end position="1151"/>
    </location>
</feature>
<feature type="region of interest" description="Disordered" evidence="5">
    <location>
        <begin position="379"/>
        <end position="417"/>
    </location>
</feature>
<keyword evidence="13" id="KW-1185">Reference proteome</keyword>
<feature type="transmembrane region" description="Helical" evidence="6">
    <location>
        <begin position="1104"/>
        <end position="1126"/>
    </location>
</feature>
<feature type="domain" description="Fibronectin type-III" evidence="10">
    <location>
        <begin position="443"/>
        <end position="528"/>
    </location>
</feature>
<evidence type="ECO:0000313" key="14">
    <source>
        <dbReference type="RefSeq" id="XP_014052835.2"/>
    </source>
</evidence>
<dbReference type="SUPFAM" id="SSF57256">
    <property type="entry name" value="Elafin-like"/>
    <property type="match status" value="1"/>
</dbReference>
<feature type="signal peptide" evidence="7">
    <location>
        <begin position="1"/>
        <end position="19"/>
    </location>
</feature>
<evidence type="ECO:0000256" key="7">
    <source>
        <dbReference type="SAM" id="SignalP"/>
    </source>
</evidence>
<dbReference type="PROSITE" id="PS51390">
    <property type="entry name" value="WAP"/>
    <property type="match status" value="1"/>
</dbReference>
<dbReference type="SUPFAM" id="SSF82671">
    <property type="entry name" value="SEA domain"/>
    <property type="match status" value="1"/>
</dbReference>
<keyword evidence="6" id="KW-1133">Transmembrane helix</keyword>